<evidence type="ECO:0000256" key="1">
    <source>
        <dbReference type="ARBA" id="ARBA00001913"/>
    </source>
</evidence>
<dbReference type="SUPFAM" id="SSF51445">
    <property type="entry name" value="(Trans)glycosidases"/>
    <property type="match status" value="1"/>
</dbReference>
<keyword evidence="11" id="KW-1185">Reference proteome</keyword>
<evidence type="ECO:0000259" key="9">
    <source>
        <dbReference type="Pfam" id="PF14509"/>
    </source>
</evidence>
<dbReference type="PANTHER" id="PTHR35803">
    <property type="entry name" value="GLUCAN 1,4-ALPHA-GLUCOSIDASE SUSB-RELATED"/>
    <property type="match status" value="1"/>
</dbReference>
<comment type="cofactor">
    <cofactor evidence="1">
        <name>Ca(2+)</name>
        <dbReference type="ChEBI" id="CHEBI:29108"/>
    </cofactor>
</comment>
<dbReference type="InterPro" id="IPR019563">
    <property type="entry name" value="GH97_catalytic"/>
</dbReference>
<dbReference type="GO" id="GO:0030246">
    <property type="term" value="F:carbohydrate binding"/>
    <property type="evidence" value="ECO:0007669"/>
    <property type="project" value="InterPro"/>
</dbReference>
<feature type="domain" description="Glycosyl-hydrolase 97 C-terminal oligomerisation" evidence="9">
    <location>
        <begin position="553"/>
        <end position="638"/>
    </location>
</feature>
<feature type="chain" id="PRO_5019219695" evidence="6">
    <location>
        <begin position="21"/>
        <end position="641"/>
    </location>
</feature>
<evidence type="ECO:0000313" key="11">
    <source>
        <dbReference type="Proteomes" id="UP000283433"/>
    </source>
</evidence>
<evidence type="ECO:0000259" key="8">
    <source>
        <dbReference type="Pfam" id="PF14508"/>
    </source>
</evidence>
<dbReference type="PANTHER" id="PTHR35803:SF2">
    <property type="entry name" value="RETAINING ALPHA-GALACTOSIDASE"/>
    <property type="match status" value="1"/>
</dbReference>
<dbReference type="Pfam" id="PF14509">
    <property type="entry name" value="GH97_C"/>
    <property type="match status" value="1"/>
</dbReference>
<feature type="domain" description="Glycosyl-hydrolase 97 catalytic" evidence="7">
    <location>
        <begin position="315"/>
        <end position="458"/>
    </location>
</feature>
<dbReference type="EMBL" id="MBTA01000023">
    <property type="protein sequence ID" value="RKD16365.1"/>
    <property type="molecule type" value="Genomic_DNA"/>
</dbReference>
<dbReference type="InterPro" id="IPR052720">
    <property type="entry name" value="Glycosyl_hydrolase_97"/>
</dbReference>
<dbReference type="InterPro" id="IPR017853">
    <property type="entry name" value="GH"/>
</dbReference>
<dbReference type="Pfam" id="PF14508">
    <property type="entry name" value="GH97_N"/>
    <property type="match status" value="1"/>
</dbReference>
<dbReference type="Gene3D" id="3.20.20.70">
    <property type="entry name" value="Aldolase class I"/>
    <property type="match status" value="1"/>
</dbReference>
<dbReference type="Proteomes" id="UP000283433">
    <property type="component" value="Unassembled WGS sequence"/>
</dbReference>
<reference evidence="10 11" key="1">
    <citation type="submission" date="2016-07" db="EMBL/GenBank/DDBJ databases">
        <title>Genome of Pelobium manganitolerans.</title>
        <authorList>
            <person name="Wu S."/>
            <person name="Wang G."/>
        </authorList>
    </citation>
    <scope>NUCLEOTIDE SEQUENCE [LARGE SCALE GENOMIC DNA]</scope>
    <source>
        <strain evidence="10 11">YS-25</strain>
    </source>
</reference>
<dbReference type="GO" id="GO:0016798">
    <property type="term" value="F:hydrolase activity, acting on glycosyl bonds"/>
    <property type="evidence" value="ECO:0007669"/>
    <property type="project" value="UniProtKB-KW"/>
</dbReference>
<evidence type="ECO:0000259" key="7">
    <source>
        <dbReference type="Pfam" id="PF10566"/>
    </source>
</evidence>
<dbReference type="RefSeq" id="WP_120181857.1">
    <property type="nucleotide sequence ID" value="NZ_MBTA01000023.1"/>
</dbReference>
<proteinExistence type="predicted"/>
<dbReference type="InterPro" id="IPR013785">
    <property type="entry name" value="Aldolase_TIM"/>
</dbReference>
<sequence length="641" mass="71680">MKKHIILSLIALCSVLQLYAKEVEVSSPDKTLKASLTLNSKGQLFYRIFKNGQQVLEYSKLGLIRADQDFLHQLKFVSVSKPVKVTDHYQLAVAKRFENNYEANKLVFTVSNAQKALMEVIFQVSDDGVAFRYHFPNKSSGLKEITSEATSFNFPAEAKAWLQPMAVAKTGWSQTNPSYEEFYEKEIQVGTPAPLKAGWVYPALFKSNGTWVLITETFPDKDYCGTRLSTESPAGEYTVTFPDQREVIPGKALNPISTLPWYSPWRILAVGSLKTIVESTLGTDLAKPAKIKNVADFKPGISSWSWVMLKDDSTVYDVQKKFIDYAADMNWDYCLVDADWHKKIGRDKIAELSKYAQTKNVALILWYNSAGNWNTVPYGPKDFMLTEASRDKEFAWLQSIGVKGVKVDFFGGDGQSMMAYYEDILTSAAKYGVSVNCHGSTLPRGLQRTFPNLMTMEAIRGMEFRTFEQKDENVAASHIATIPFTRNVFDPMDYTPMALGGVPRFERGTTSAMELATAVLFQSGVTHMAETPTRMAKAPAYVQDLLKHLPKHWDDIRFVDGYPGKYCVLARKAGNKWYIAGINGEKDSKELNLDLSFLPSTSITMITEGKDAMGFSSASLQGSTKVKVTLNPHGGFLMLSQ</sequence>
<name>A0A419S697_9SPHI</name>
<evidence type="ECO:0000256" key="5">
    <source>
        <dbReference type="ARBA" id="ARBA00023295"/>
    </source>
</evidence>
<accession>A0A419S697</accession>
<keyword evidence="5" id="KW-0326">Glycosidase</keyword>
<evidence type="ECO:0000256" key="4">
    <source>
        <dbReference type="ARBA" id="ARBA00022837"/>
    </source>
</evidence>
<protein>
    <submittedName>
        <fullName evidence="10">Alpha-glucosidase</fullName>
    </submittedName>
</protein>
<evidence type="ECO:0000313" key="10">
    <source>
        <dbReference type="EMBL" id="RKD16365.1"/>
    </source>
</evidence>
<feature type="signal peptide" evidence="6">
    <location>
        <begin position="1"/>
        <end position="20"/>
    </location>
</feature>
<keyword evidence="4" id="KW-0106">Calcium</keyword>
<dbReference type="InterPro" id="IPR029486">
    <property type="entry name" value="GH97_N"/>
</dbReference>
<evidence type="ECO:0000256" key="2">
    <source>
        <dbReference type="ARBA" id="ARBA00011245"/>
    </source>
</evidence>
<dbReference type="InterPro" id="IPR013780">
    <property type="entry name" value="Glyco_hydro_b"/>
</dbReference>
<dbReference type="InterPro" id="IPR014718">
    <property type="entry name" value="GH-type_carb-bd"/>
</dbReference>
<organism evidence="10 11">
    <name type="scientific">Pelobium manganitolerans</name>
    <dbReference type="NCBI Taxonomy" id="1842495"/>
    <lineage>
        <taxon>Bacteria</taxon>
        <taxon>Pseudomonadati</taxon>
        <taxon>Bacteroidota</taxon>
        <taxon>Sphingobacteriia</taxon>
        <taxon>Sphingobacteriales</taxon>
        <taxon>Sphingobacteriaceae</taxon>
        <taxon>Pelobium</taxon>
    </lineage>
</organism>
<comment type="caution">
    <text evidence="10">The sequence shown here is derived from an EMBL/GenBank/DDBJ whole genome shotgun (WGS) entry which is preliminary data.</text>
</comment>
<gene>
    <name evidence="10" type="ORF">BCY91_04580</name>
</gene>
<dbReference type="InterPro" id="IPR029483">
    <property type="entry name" value="GH97_C"/>
</dbReference>
<dbReference type="OrthoDB" id="57532at2"/>
<dbReference type="Gene3D" id="2.60.40.1180">
    <property type="entry name" value="Golgi alpha-mannosidase II"/>
    <property type="match status" value="1"/>
</dbReference>
<keyword evidence="6" id="KW-0732">Signal</keyword>
<dbReference type="Pfam" id="PF10566">
    <property type="entry name" value="Glyco_hydro_97"/>
    <property type="match status" value="1"/>
</dbReference>
<keyword evidence="3" id="KW-0378">Hydrolase</keyword>
<dbReference type="Gene3D" id="2.70.98.10">
    <property type="match status" value="1"/>
</dbReference>
<comment type="subunit">
    <text evidence="2">Monomer.</text>
</comment>
<feature type="domain" description="Glycosyl-hydrolase 97 N-terminal" evidence="8">
    <location>
        <begin position="25"/>
        <end position="288"/>
    </location>
</feature>
<evidence type="ECO:0000256" key="3">
    <source>
        <dbReference type="ARBA" id="ARBA00022801"/>
    </source>
</evidence>
<dbReference type="AlphaFoldDB" id="A0A419S697"/>
<evidence type="ECO:0000256" key="6">
    <source>
        <dbReference type="SAM" id="SignalP"/>
    </source>
</evidence>